<protein>
    <submittedName>
        <fullName evidence="1">Uncharacterized protein</fullName>
    </submittedName>
</protein>
<gene>
    <name evidence="1" type="ORF">SAMN05660909_00830</name>
</gene>
<organism evidence="1 2">
    <name type="scientific">Chitinophaga terrae</name>
    <name type="common">ex Kim and Jung 2007</name>
    <dbReference type="NCBI Taxonomy" id="408074"/>
    <lineage>
        <taxon>Bacteria</taxon>
        <taxon>Pseudomonadati</taxon>
        <taxon>Bacteroidota</taxon>
        <taxon>Chitinophagia</taxon>
        <taxon>Chitinophagales</taxon>
        <taxon>Chitinophagaceae</taxon>
        <taxon>Chitinophaga</taxon>
    </lineage>
</organism>
<dbReference type="Proteomes" id="UP000199656">
    <property type="component" value="Unassembled WGS sequence"/>
</dbReference>
<evidence type="ECO:0000313" key="2">
    <source>
        <dbReference type="Proteomes" id="UP000199656"/>
    </source>
</evidence>
<accession>A0A1H3YKX1</accession>
<reference evidence="2" key="1">
    <citation type="submission" date="2016-10" db="EMBL/GenBank/DDBJ databases">
        <authorList>
            <person name="Varghese N."/>
            <person name="Submissions S."/>
        </authorList>
    </citation>
    <scope>NUCLEOTIDE SEQUENCE [LARGE SCALE GENOMIC DNA]</scope>
    <source>
        <strain evidence="2">DSM 23920</strain>
    </source>
</reference>
<keyword evidence="2" id="KW-1185">Reference proteome</keyword>
<dbReference type="EMBL" id="FNRL01000003">
    <property type="protein sequence ID" value="SEA12097.1"/>
    <property type="molecule type" value="Genomic_DNA"/>
</dbReference>
<name>A0A1H3YKX1_9BACT</name>
<evidence type="ECO:0000313" key="1">
    <source>
        <dbReference type="EMBL" id="SEA12097.1"/>
    </source>
</evidence>
<proteinExistence type="predicted"/>
<sequence>MTGSGQASGNTYWKLSNLKRVDGKAMYGATLSMMEHAAERNPYFIKEGDRLTFSYPQKKSITLAEFITMTGEKAGPGAAAAGFNNTYLDSITGIEVSESKLVVHFEYFGTLDNDKRFVAEYKLITPEQYAKRVEADIQEEKVREGAKQRFLETYKQRAAWKQPSTTGALKEIVLQGSLGSITLLAPKGYDVRESGDFEVHRFGPFDAGTFSHNNVFKLYQEPSTNTEATCFVVPAEGRTFNLQEYINSKERYIVEQEGNGFYAIEPEYDEDTKEVSIENHIFFRYFVKGDRVIFVMAETDEEPKASELYRFMQQLRLK</sequence>
<dbReference type="AlphaFoldDB" id="A0A1H3YKX1"/>